<accession>A0A7D9DXN6</accession>
<dbReference type="InterPro" id="IPR000418">
    <property type="entry name" value="Ets_dom"/>
</dbReference>
<dbReference type="GO" id="GO:0043565">
    <property type="term" value="F:sequence-specific DNA binding"/>
    <property type="evidence" value="ECO:0007669"/>
    <property type="project" value="InterPro"/>
</dbReference>
<comment type="caution">
    <text evidence="5">The sequence shown here is derived from an EMBL/GenBank/DDBJ whole genome shotgun (WGS) entry which is preliminary data.</text>
</comment>
<dbReference type="Pfam" id="PF00178">
    <property type="entry name" value="Ets"/>
    <property type="match status" value="1"/>
</dbReference>
<dbReference type="InterPro" id="IPR046328">
    <property type="entry name" value="ETS_fam"/>
</dbReference>
<dbReference type="SUPFAM" id="SSF46785">
    <property type="entry name" value="Winged helix' DNA-binding domain"/>
    <property type="match status" value="1"/>
</dbReference>
<dbReference type="AlphaFoldDB" id="A0A7D9DXN6"/>
<evidence type="ECO:0000256" key="4">
    <source>
        <dbReference type="SAM" id="MobiDB-lite"/>
    </source>
</evidence>
<dbReference type="InterPro" id="IPR036390">
    <property type="entry name" value="WH_DNA-bd_sf"/>
</dbReference>
<dbReference type="SMART" id="SM00413">
    <property type="entry name" value="ETS"/>
    <property type="match status" value="1"/>
</dbReference>
<dbReference type="PROSITE" id="PS50061">
    <property type="entry name" value="ETS_DOMAIN_3"/>
    <property type="match status" value="1"/>
</dbReference>
<dbReference type="GO" id="GO:0000981">
    <property type="term" value="F:DNA-binding transcription factor activity, RNA polymerase II-specific"/>
    <property type="evidence" value="ECO:0007669"/>
    <property type="project" value="TreeGrafter"/>
</dbReference>
<reference evidence="5" key="1">
    <citation type="submission" date="2020-04" db="EMBL/GenBank/DDBJ databases">
        <authorList>
            <person name="Alioto T."/>
            <person name="Alioto T."/>
            <person name="Gomez Garrido J."/>
        </authorList>
    </citation>
    <scope>NUCLEOTIDE SEQUENCE</scope>
    <source>
        <strain evidence="5">A484AB</strain>
    </source>
</reference>
<protein>
    <submittedName>
        <fullName evidence="5">ETS-related transcription factor Elf-1-like isoform X2</fullName>
    </submittedName>
</protein>
<dbReference type="OrthoDB" id="8196042at2759"/>
<comment type="subcellular location">
    <subcellularLocation>
        <location evidence="3">Nucleus</location>
    </subcellularLocation>
</comment>
<comment type="similarity">
    <text evidence="1 3">Belongs to the ETS family.</text>
</comment>
<evidence type="ECO:0000313" key="6">
    <source>
        <dbReference type="Proteomes" id="UP001152795"/>
    </source>
</evidence>
<keyword evidence="3" id="KW-0539">Nucleus</keyword>
<evidence type="ECO:0000313" key="5">
    <source>
        <dbReference type="EMBL" id="CAB3993892.1"/>
    </source>
</evidence>
<dbReference type="GO" id="GO:0030154">
    <property type="term" value="P:cell differentiation"/>
    <property type="evidence" value="ECO:0007669"/>
    <property type="project" value="TreeGrafter"/>
</dbReference>
<sequence>MTMPVHIHTGRLSTKRSKYSRPSTRTSVYLWEFLFGLLEDDECASVISWTNKLEGIFILKNANELAKLWGTVKNKPNMDKYKLFRAMRNYYNRGILKKVRGRKGGYQFLSIPYETEGCDLTVVTSCEPCSKPPLLGTLDQSLTNSNAIKSDCSERLTDDRERTAGNPGTTADNRKSTENNRETTVDNCEQIAEVSLDESNGYRSRAASSPKYSVSSNSSIKSLEELLADLMNNDITDPMETTKNINFASNVGNIIR</sequence>
<feature type="compositionally biased region" description="Basic and acidic residues" evidence="4">
    <location>
        <begin position="151"/>
        <end position="163"/>
    </location>
</feature>
<dbReference type="PRINTS" id="PR00454">
    <property type="entry name" value="ETSDOMAIN"/>
</dbReference>
<dbReference type="GO" id="GO:0005634">
    <property type="term" value="C:nucleus"/>
    <property type="evidence" value="ECO:0007669"/>
    <property type="project" value="UniProtKB-SubCell"/>
</dbReference>
<feature type="region of interest" description="Disordered" evidence="4">
    <location>
        <begin position="151"/>
        <end position="185"/>
    </location>
</feature>
<gene>
    <name evidence="5" type="ORF">PACLA_8A014666</name>
</gene>
<evidence type="ECO:0000256" key="3">
    <source>
        <dbReference type="RuleBase" id="RU004019"/>
    </source>
</evidence>
<keyword evidence="6" id="KW-1185">Reference proteome</keyword>
<name>A0A7D9DXN6_PARCT</name>
<dbReference type="Proteomes" id="UP001152795">
    <property type="component" value="Unassembled WGS sequence"/>
</dbReference>
<proteinExistence type="inferred from homology"/>
<dbReference type="PANTHER" id="PTHR11849">
    <property type="entry name" value="ETS"/>
    <property type="match status" value="1"/>
</dbReference>
<keyword evidence="2 3" id="KW-0238">DNA-binding</keyword>
<dbReference type="InterPro" id="IPR036388">
    <property type="entry name" value="WH-like_DNA-bd_sf"/>
</dbReference>
<dbReference type="Gene3D" id="1.10.10.10">
    <property type="entry name" value="Winged helix-like DNA-binding domain superfamily/Winged helix DNA-binding domain"/>
    <property type="match status" value="1"/>
</dbReference>
<organism evidence="5 6">
    <name type="scientific">Paramuricea clavata</name>
    <name type="common">Red gorgonian</name>
    <name type="synonym">Violescent sea-whip</name>
    <dbReference type="NCBI Taxonomy" id="317549"/>
    <lineage>
        <taxon>Eukaryota</taxon>
        <taxon>Metazoa</taxon>
        <taxon>Cnidaria</taxon>
        <taxon>Anthozoa</taxon>
        <taxon>Octocorallia</taxon>
        <taxon>Malacalcyonacea</taxon>
        <taxon>Plexauridae</taxon>
        <taxon>Paramuricea</taxon>
    </lineage>
</organism>
<dbReference type="EMBL" id="CACRXK020002349">
    <property type="protein sequence ID" value="CAB3993892.1"/>
    <property type="molecule type" value="Genomic_DNA"/>
</dbReference>
<evidence type="ECO:0000256" key="2">
    <source>
        <dbReference type="ARBA" id="ARBA00023125"/>
    </source>
</evidence>
<evidence type="ECO:0000256" key="1">
    <source>
        <dbReference type="ARBA" id="ARBA00005562"/>
    </source>
</evidence>
<feature type="compositionally biased region" description="Basic and acidic residues" evidence="4">
    <location>
        <begin position="172"/>
        <end position="184"/>
    </location>
</feature>